<evidence type="ECO:0000313" key="4">
    <source>
        <dbReference type="Proteomes" id="UP000293342"/>
    </source>
</evidence>
<feature type="domain" description="Solute-binding protein family 5" evidence="2">
    <location>
        <begin position="132"/>
        <end position="557"/>
    </location>
</feature>
<accession>A0A4R0J9H3</accession>
<dbReference type="PANTHER" id="PTHR30290">
    <property type="entry name" value="PERIPLASMIC BINDING COMPONENT OF ABC TRANSPORTER"/>
    <property type="match status" value="1"/>
</dbReference>
<dbReference type="Proteomes" id="UP000293342">
    <property type="component" value="Unassembled WGS sequence"/>
</dbReference>
<comment type="caution">
    <text evidence="3">The sequence shown here is derived from an EMBL/GenBank/DDBJ whole genome shotgun (WGS) entry which is preliminary data.</text>
</comment>
<keyword evidence="4" id="KW-1185">Reference proteome</keyword>
<evidence type="ECO:0000256" key="1">
    <source>
        <dbReference type="ARBA" id="ARBA00004193"/>
    </source>
</evidence>
<sequence>MSREQRTIGRRGLLQGGLGLLAVATVPGCGFFDTKPAGSGAQVAAAGEKESPMLKALVDKGSLPPLEQRLPKNPPVIKPLEGKAQYGGTWRSAMLTQEDTQWLWNGLAYEPLVRWQSDKTGKPGYDEIEANTAEYTVDADSKEITFTLREGLKWSDGKPCTADDLLFTLLEVQCDTGLHPDGIYDAFASPDTGKLAKIEKVDDRTVKLTYTAPQPSLLSQIADGIFLREGAYGMLLPKHYFQQFHLKYNKNANALAKKAGVGSWTDLFAQKQNPWTNPDQPTLAPWKVTTALGKGSAVTLTRNPYYWKVDDQGRQLPYIDACRVEVVQDAQVELLKVMNGEFGMQYRNFGTPQNKPVVAQNRDKGGYKIFEVPTQLTNTMIIGINQTHKDPVKRALFANKEFRIGLSYAINRKEIIDAVYAGQGEAWQGAPPKDSPYYNEQLATQYLEFDVAKANQHLDAAGLTKKAADGRRLGADGKPVSVTVLVSESFPDHVEAIEFVKKRWLAVGVELRTQAVSEDLYKERVKANDHDAGTWTSGTFVLPTGTGGDHYWVPTNDGSARYGVGWAQWYQTHGKEGITPPPEVQKQLDLFTKARNEPDAAKTLDLGKQVLQIAADQFYYIGTSSVPNTYGVVKNDFHNVPEQMIEAVAPGIVHPEQFSIGA</sequence>
<evidence type="ECO:0000313" key="3">
    <source>
        <dbReference type="EMBL" id="TCC42839.1"/>
    </source>
</evidence>
<dbReference type="InterPro" id="IPR023765">
    <property type="entry name" value="SBP_5_CS"/>
</dbReference>
<dbReference type="AlphaFoldDB" id="A0A4R0J9H3"/>
<dbReference type="OrthoDB" id="3713816at2"/>
<dbReference type="CDD" id="cd08500">
    <property type="entry name" value="PBP2_NikA_DppA_OppA_like_4"/>
    <property type="match status" value="1"/>
</dbReference>
<dbReference type="Gene3D" id="3.40.190.10">
    <property type="entry name" value="Periplasmic binding protein-like II"/>
    <property type="match status" value="1"/>
</dbReference>
<dbReference type="PROSITE" id="PS01040">
    <property type="entry name" value="SBP_BACTERIAL_5"/>
    <property type="match status" value="1"/>
</dbReference>
<protein>
    <submittedName>
        <fullName evidence="3">ABC transporter substrate-binding protein</fullName>
    </submittedName>
</protein>
<dbReference type="SUPFAM" id="SSF53850">
    <property type="entry name" value="Periplasmic binding protein-like II"/>
    <property type="match status" value="1"/>
</dbReference>
<dbReference type="EMBL" id="SJKD01000012">
    <property type="protein sequence ID" value="TCC42839.1"/>
    <property type="molecule type" value="Genomic_DNA"/>
</dbReference>
<dbReference type="Pfam" id="PF00496">
    <property type="entry name" value="SBP_bac_5"/>
    <property type="match status" value="1"/>
</dbReference>
<dbReference type="RefSeq" id="WP_131518597.1">
    <property type="nucleotide sequence ID" value="NZ_SJKD01000012.1"/>
</dbReference>
<dbReference type="InterPro" id="IPR039424">
    <property type="entry name" value="SBP_5"/>
</dbReference>
<comment type="subcellular location">
    <subcellularLocation>
        <location evidence="1">Cell membrane</location>
        <topology evidence="1">Lipid-anchor</topology>
    </subcellularLocation>
</comment>
<name>A0A4R0J9H3_9ACTN</name>
<proteinExistence type="predicted"/>
<gene>
    <name evidence="3" type="ORF">E0H75_38160</name>
</gene>
<evidence type="ECO:0000259" key="2">
    <source>
        <dbReference type="Pfam" id="PF00496"/>
    </source>
</evidence>
<dbReference type="GO" id="GO:0005886">
    <property type="term" value="C:plasma membrane"/>
    <property type="evidence" value="ECO:0007669"/>
    <property type="project" value="UniProtKB-SubCell"/>
</dbReference>
<organism evidence="3 4">
    <name type="scientific">Kribbella capetownensis</name>
    <dbReference type="NCBI Taxonomy" id="1572659"/>
    <lineage>
        <taxon>Bacteria</taxon>
        <taxon>Bacillati</taxon>
        <taxon>Actinomycetota</taxon>
        <taxon>Actinomycetes</taxon>
        <taxon>Propionibacteriales</taxon>
        <taxon>Kribbellaceae</taxon>
        <taxon>Kribbella</taxon>
    </lineage>
</organism>
<dbReference type="PANTHER" id="PTHR30290:SF62">
    <property type="entry name" value="OLIGOPEPTIDE ABC TRANSPORTER, PERIPLASMIC OLIGOPEPTIDE-BINDING PROTEIN"/>
    <property type="match status" value="1"/>
</dbReference>
<dbReference type="PROSITE" id="PS51318">
    <property type="entry name" value="TAT"/>
    <property type="match status" value="1"/>
</dbReference>
<dbReference type="GO" id="GO:1904680">
    <property type="term" value="F:peptide transmembrane transporter activity"/>
    <property type="evidence" value="ECO:0007669"/>
    <property type="project" value="TreeGrafter"/>
</dbReference>
<dbReference type="Gene3D" id="3.10.105.10">
    <property type="entry name" value="Dipeptide-binding Protein, Domain 3"/>
    <property type="match status" value="1"/>
</dbReference>
<reference evidence="3 4" key="1">
    <citation type="submission" date="2019-02" db="EMBL/GenBank/DDBJ databases">
        <title>Kribbella capetownensis sp. nov. and Kribbella speibonae sp. nov., isolated from soil.</title>
        <authorList>
            <person name="Curtis S.M."/>
            <person name="Norton I."/>
            <person name="Everest G.J."/>
            <person name="Meyers P.R."/>
        </authorList>
    </citation>
    <scope>NUCLEOTIDE SEQUENCE [LARGE SCALE GENOMIC DNA]</scope>
    <source>
        <strain evidence="3 4">YM53</strain>
    </source>
</reference>
<dbReference type="GO" id="GO:0015833">
    <property type="term" value="P:peptide transport"/>
    <property type="evidence" value="ECO:0007669"/>
    <property type="project" value="TreeGrafter"/>
</dbReference>
<dbReference type="InterPro" id="IPR006311">
    <property type="entry name" value="TAT_signal"/>
</dbReference>
<dbReference type="InterPro" id="IPR000914">
    <property type="entry name" value="SBP_5_dom"/>
</dbReference>